<comment type="caution">
    <text evidence="2">The sequence shown here is derived from an EMBL/GenBank/DDBJ whole genome shotgun (WGS) entry which is preliminary data.</text>
</comment>
<sequence>MQPLHIKKDQLCVKKDTSASSTSISARRSERIFFDDPRSGPCALLLYITARLGLPAGFFYSWNQTFMC</sequence>
<evidence type="ECO:0000313" key="10">
    <source>
        <dbReference type="Proteomes" id="UP000469871"/>
    </source>
</evidence>
<evidence type="ECO:0000313" key="4">
    <source>
        <dbReference type="EMBL" id="PZM55562.1"/>
    </source>
</evidence>
<dbReference type="Proteomes" id="UP000249070">
    <property type="component" value="Unassembled WGS sequence"/>
</dbReference>
<reference evidence="1 10" key="5">
    <citation type="submission" date="2019-10" db="EMBL/GenBank/DDBJ databases">
        <title>Evolutionary dynamics of vancomycin-resistant Enterococcus faecium during gastrointestinal tract colonization and bloodstream infection in immunocompromised pediatric patients.</title>
        <authorList>
            <person name="Chilambi G.S."/>
            <person name="Nordstrom H.R."/>
            <person name="Evans D.R."/>
            <person name="Ferrolino J."/>
            <person name="Hayden R.T."/>
            <person name="Maron G.M."/>
            <person name="Vo A.N."/>
            <person name="Gilmore M.S."/>
            <person name="Wolf J."/>
            <person name="Rosch J.W."/>
            <person name="Van Tyne D."/>
        </authorList>
    </citation>
    <scope>NUCLEOTIDE SEQUENCE [LARGE SCALE GENOMIC DNA]</scope>
    <source>
        <strain evidence="1 10">VRECG27</strain>
    </source>
</reference>
<reference evidence="5 9" key="3">
    <citation type="submission" date="2017-12" db="EMBL/GenBank/DDBJ databases">
        <title>A pool of 800 enterococci isolated from chicken carcass rinse samples from New Zealand.</title>
        <authorList>
            <person name="Zhang J."/>
            <person name="Rogers L."/>
            <person name="Midwinter A."/>
            <person name="French N."/>
        </authorList>
    </citation>
    <scope>NUCLEOTIDE SEQUENCE [LARGE SCALE GENOMIC DNA]</scope>
    <source>
        <strain evidence="5 9">EN697</strain>
    </source>
</reference>
<dbReference type="Proteomes" id="UP000289562">
    <property type="component" value="Unassembled WGS sequence"/>
</dbReference>
<dbReference type="Proteomes" id="UP000224303">
    <property type="component" value="Unassembled WGS sequence"/>
</dbReference>
<evidence type="ECO:0000313" key="9">
    <source>
        <dbReference type="Proteomes" id="UP000289562"/>
    </source>
</evidence>
<organism evidence="2 6">
    <name type="scientific">Enterococcus faecium</name>
    <name type="common">Streptococcus faecium</name>
    <dbReference type="NCBI Taxonomy" id="1352"/>
    <lineage>
        <taxon>Bacteria</taxon>
        <taxon>Bacillati</taxon>
        <taxon>Bacillota</taxon>
        <taxon>Bacilli</taxon>
        <taxon>Lactobacillales</taxon>
        <taxon>Enterococcaceae</taxon>
        <taxon>Enterococcus</taxon>
    </lineage>
</organism>
<evidence type="ECO:0000313" key="7">
    <source>
        <dbReference type="Proteomes" id="UP000224303"/>
    </source>
</evidence>
<dbReference type="EMBL" id="PCGC01000008">
    <property type="protein sequence ID" value="PHL22040.1"/>
    <property type="molecule type" value="Genomic_DNA"/>
</dbReference>
<dbReference type="EMBL" id="PJVH01000006">
    <property type="protein sequence ID" value="RXU90842.1"/>
    <property type="molecule type" value="Genomic_DNA"/>
</dbReference>
<reference evidence="4 8" key="4">
    <citation type="submission" date="2018-05" db="EMBL/GenBank/DDBJ databases">
        <title>Vancomycin-resistant Enterococcus faecium strain from Chelyabinsk, Russia.</title>
        <authorList>
            <person name="Gostev V."/>
            <person name="Goncharov A."/>
            <person name="Kolodzhieva V."/>
            <person name="Suvorov A."/>
            <person name="Sidorenko S."/>
            <person name="Zueva L."/>
        </authorList>
    </citation>
    <scope>NUCLEOTIDE SEQUENCE [LARGE SCALE GENOMIC DNA]</scope>
    <source>
        <strain evidence="4 8">20</strain>
    </source>
</reference>
<evidence type="ECO:0000313" key="3">
    <source>
        <dbReference type="EMBL" id="PHL22040.1"/>
    </source>
</evidence>
<reference evidence="2 6" key="1">
    <citation type="submission" date="2017-02" db="EMBL/GenBank/DDBJ databases">
        <title>Clonality and virulence of isolates of VRE in Hematopoietic Stem Cell Transplanted (HSCT) patients.</title>
        <authorList>
            <person name="Marchi A.P."/>
            <person name="Martins R.C."/>
            <person name="Marie S.K."/>
            <person name="Levin A.S."/>
            <person name="Costa S.F."/>
        </authorList>
    </citation>
    <scope>NUCLEOTIDE SEQUENCE [LARGE SCALE GENOMIC DNA]</scope>
    <source>
        <strain evidence="2 6">LIM1759</strain>
    </source>
</reference>
<protein>
    <submittedName>
        <fullName evidence="2">Uncharacterized protein</fullName>
    </submittedName>
</protein>
<name>A0A1M2WJE0_ENTFC</name>
<evidence type="ECO:0000313" key="8">
    <source>
        <dbReference type="Proteomes" id="UP000249070"/>
    </source>
</evidence>
<dbReference type="EMBL" id="QHGU01000038">
    <property type="protein sequence ID" value="PZM55562.1"/>
    <property type="molecule type" value="Genomic_DNA"/>
</dbReference>
<evidence type="ECO:0000313" key="5">
    <source>
        <dbReference type="EMBL" id="RXU90842.1"/>
    </source>
</evidence>
<gene>
    <name evidence="2" type="ORF">B1P95_05140</name>
    <name evidence="3" type="ORF">CQR37_05085</name>
    <name evidence="5" type="ORF">CYQ77_02970</name>
    <name evidence="4" type="ORF">DKP91_08800</name>
    <name evidence="1" type="ORF">GBM73_08790</name>
</gene>
<dbReference type="EMBL" id="WEFP01000001">
    <property type="protein sequence ID" value="KAB7577409.1"/>
    <property type="molecule type" value="Genomic_DNA"/>
</dbReference>
<proteinExistence type="predicted"/>
<dbReference type="Proteomes" id="UP000469871">
    <property type="component" value="Unassembled WGS sequence"/>
</dbReference>
<evidence type="ECO:0000313" key="1">
    <source>
        <dbReference type="EMBL" id="KAB7577409.1"/>
    </source>
</evidence>
<dbReference type="AlphaFoldDB" id="A0A1M2WJE0"/>
<reference evidence="3 7" key="2">
    <citation type="submission" date="2017-10" db="EMBL/GenBank/DDBJ databases">
        <title>Draft genomes of the Enterococcus faecium isolated from human feces before and after Helicobacter pylori eradication therapy.</title>
        <authorList>
            <person name="Prianichniikov N.A."/>
            <person name="Glushchenko O.E."/>
            <person name="Malakhova M.V."/>
        </authorList>
    </citation>
    <scope>NUCLEOTIDE SEQUENCE [LARGE SCALE GENOMIC DNA]</scope>
    <source>
        <strain evidence="3 7">Hp_5-7</strain>
    </source>
</reference>
<evidence type="ECO:0000313" key="6">
    <source>
        <dbReference type="Proteomes" id="UP000191171"/>
    </source>
</evidence>
<accession>A0A1M2WJE0</accession>
<evidence type="ECO:0000313" key="2">
    <source>
        <dbReference type="EMBL" id="OOL83215.1"/>
    </source>
</evidence>
<dbReference type="EMBL" id="MVGJ01000022">
    <property type="protein sequence ID" value="OOL83215.1"/>
    <property type="molecule type" value="Genomic_DNA"/>
</dbReference>
<dbReference type="Proteomes" id="UP000191171">
    <property type="component" value="Unassembled WGS sequence"/>
</dbReference>